<comment type="caution">
    <text evidence="3">The sequence shown here is derived from an EMBL/GenBank/DDBJ whole genome shotgun (WGS) entry which is preliminary data.</text>
</comment>
<evidence type="ECO:0000256" key="1">
    <source>
        <dbReference type="ARBA" id="ARBA00007637"/>
    </source>
</evidence>
<name>A0A1G2PA88_9BACT</name>
<dbReference type="PANTHER" id="PTHR43000">
    <property type="entry name" value="DTDP-D-GLUCOSE 4,6-DEHYDRATASE-RELATED"/>
    <property type="match status" value="1"/>
</dbReference>
<reference evidence="3 4" key="1">
    <citation type="journal article" date="2016" name="Nat. Commun.">
        <title>Thousands of microbial genomes shed light on interconnected biogeochemical processes in an aquifer system.</title>
        <authorList>
            <person name="Anantharaman K."/>
            <person name="Brown C.T."/>
            <person name="Hug L.A."/>
            <person name="Sharon I."/>
            <person name="Castelle C.J."/>
            <person name="Probst A.J."/>
            <person name="Thomas B.C."/>
            <person name="Singh A."/>
            <person name="Wilkins M.J."/>
            <person name="Karaoz U."/>
            <person name="Brodie E.L."/>
            <person name="Williams K.H."/>
            <person name="Hubbard S.S."/>
            <person name="Banfield J.F."/>
        </authorList>
    </citation>
    <scope>NUCLEOTIDE SEQUENCE [LARGE SCALE GENOMIC DNA]</scope>
</reference>
<dbReference type="Pfam" id="PF01370">
    <property type="entry name" value="Epimerase"/>
    <property type="match status" value="1"/>
</dbReference>
<dbReference type="InterPro" id="IPR036291">
    <property type="entry name" value="NAD(P)-bd_dom_sf"/>
</dbReference>
<evidence type="ECO:0000259" key="2">
    <source>
        <dbReference type="Pfam" id="PF01370"/>
    </source>
</evidence>
<dbReference type="InterPro" id="IPR001509">
    <property type="entry name" value="Epimerase_deHydtase"/>
</dbReference>
<protein>
    <recommendedName>
        <fullName evidence="2">NAD-dependent epimerase/dehydratase domain-containing protein</fullName>
    </recommendedName>
</protein>
<dbReference type="Proteomes" id="UP000176881">
    <property type="component" value="Unassembled WGS sequence"/>
</dbReference>
<proteinExistence type="inferred from homology"/>
<dbReference type="Gene3D" id="3.90.25.10">
    <property type="entry name" value="UDP-galactose 4-epimerase, domain 1"/>
    <property type="match status" value="1"/>
</dbReference>
<dbReference type="SUPFAM" id="SSF51735">
    <property type="entry name" value="NAD(P)-binding Rossmann-fold domains"/>
    <property type="match status" value="1"/>
</dbReference>
<feature type="domain" description="NAD-dependent epimerase/dehydratase" evidence="2">
    <location>
        <begin position="8"/>
        <end position="250"/>
    </location>
</feature>
<dbReference type="Gene3D" id="3.40.50.720">
    <property type="entry name" value="NAD(P)-binding Rossmann-like Domain"/>
    <property type="match status" value="1"/>
</dbReference>
<evidence type="ECO:0000313" key="3">
    <source>
        <dbReference type="EMBL" id="OHA45246.1"/>
    </source>
</evidence>
<dbReference type="PRINTS" id="PR01713">
    <property type="entry name" value="NUCEPIMERASE"/>
</dbReference>
<dbReference type="STRING" id="1802335.A3G59_02120"/>
<evidence type="ECO:0000313" key="4">
    <source>
        <dbReference type="Proteomes" id="UP000176881"/>
    </source>
</evidence>
<accession>A0A1G2PA88</accession>
<dbReference type="EMBL" id="MHSN01000010">
    <property type="protein sequence ID" value="OHA45246.1"/>
    <property type="molecule type" value="Genomic_DNA"/>
</dbReference>
<dbReference type="AlphaFoldDB" id="A0A1G2PA88"/>
<gene>
    <name evidence="3" type="ORF">A3G59_02120</name>
</gene>
<organism evidence="3 4">
    <name type="scientific">Candidatus Taylorbacteria bacterium RIFCSPLOWO2_12_FULL_47_20</name>
    <dbReference type="NCBI Taxonomy" id="1802335"/>
    <lineage>
        <taxon>Bacteria</taxon>
        <taxon>Candidatus Tayloriibacteriota</taxon>
    </lineage>
</organism>
<sequence length="322" mass="36141">MEKNSKTILVTGCAGFIGSNFVKTFLKRFPKIRVAGIDDFSSGKEILLPADIEFYRGSITDGALLEDLFSKHKPSYVFHFGAIPRVSYSVKNPAETTRVNIYGTSLLLEKCRDHNATRFIFSSSSSVYGGAKKMPTKESQNPPNPQSPYAMQKLAGELLCKQFSKLYGLETICLRYFNVFGPGQYGDSPYSTVISAWLENLFFPKGAKPFIEGDGSQSRDFSYVDNVVEANIKSMQLAYGQLLGQTVNIACGSRTNLLEVKKLIERFTGRKIELEKRPPRLGDVYHTQADLSLAKRLLGYKPIVQFEEGLKKTIEWYNGRKE</sequence>
<comment type="similarity">
    <text evidence="1">Belongs to the NAD(P)-dependent epimerase/dehydratase family.</text>
</comment>